<dbReference type="GO" id="GO:0006952">
    <property type="term" value="P:defense response"/>
    <property type="evidence" value="ECO:0007669"/>
    <property type="project" value="UniProtKB-KW"/>
</dbReference>
<evidence type="ECO:0000256" key="5">
    <source>
        <dbReference type="ARBA" id="ARBA00022737"/>
    </source>
</evidence>
<dbReference type="PANTHER" id="PTHR23155:SF1152">
    <property type="entry name" value="AAA+ ATPASE DOMAIN-CONTAINING PROTEIN"/>
    <property type="match status" value="1"/>
</dbReference>
<sequence>MAYVAVLSLKHTAYDLLTNSARLSLVPSTQQILSQVCNYTALVQELLRRANNTERLDGFEEPIRDAAYRFQDALEFSELESYGDEPRVDLETVITQGYVLFYVNTRHFMEELNSPVPEEEEDDEDSINGSFASTVPPDQDVSAEMVGHHTEFAKLRDRMLKRVRPDDMCFFSLVADSGTGRSIIANTVLEDEDQRFDCKAWVTIGTDYQQFKEIVRLILYQLDNDFSEGEEEDVDEDERTCNYLYKALEGRRYMIVLDDVCSVEVLDYLKRSFPDQSNGSLVLLTTNKKEMIGSLQPYLGTNVIVRVGDYQYWGWWYLRQAVFGDNYRFLDPQVLEAIKKISENCGGLRLALAKTLLFLVKKDMTTVEEWSNIAADEEHPIFKVEDEVSEMHKIKTEMESFSWNMDNPRECLVETLISRWIDVSVDVALIKKTINPNRFFSKMEIISLWGMAGIGKTTYAKKIIQDEEIFSNFDHSVWITLGPKYEARDILIDILAQICPSEDKIQMKEDDELVKNLCEELSSKRFLIVIDDLWSKEPLHHLNTLFPNIKGRALVTTRLREVSKWGEDDVVHKIRLLDKEESWCLLRQKVFPGGVCPPELEKAGRKIAEDCDGLPLLILKVADQLLQTDKDPEFWDLVASGKETSVFANAHDEISEALLPSYKRLPQHLKACFLYMGVFRKCCDISVFKVNDKLIAEGFLENIVFECLLDLESESVIMIHWNTLGSLIKSCRLHSVFWHLCNSEAAKNGFFHAINSYDDCFVENMESQRRLCVRNSALLGFRDVHTSMESVASAHSLLCVSPPHQYPVPVSFGLRLLRVLDALAIRQYQFPVEVVSLLQLRYLALTCYGSLPTSISRLWKLQFLIVNRYMSTNTSSLLPVEIWDMKELRHLQIMGGHIPNPNCGASLPMLTTLWDVSARSCTREVLEMIPNLKRLGIQIELAPNDEGDSSFAFLNNISHISELKSLKCVVVNPQFGSKTVHPPPPMFPSSLTKLTLSGFGYPWEYMSIIGKLPVEVLKLKSYAFRGPVWEINNLPYFKNLKFLLIEDTDLMHWKIKVPSFTEFQCLSIRHCYKLKELPIILNLSNKVEIIDCSPLTVNWAEQMRLKVLPFQLTTQLSWIGPKVNVAAALEE</sequence>
<dbReference type="Gene3D" id="3.80.10.10">
    <property type="entry name" value="Ribonuclease Inhibitor"/>
    <property type="match status" value="1"/>
</dbReference>
<evidence type="ECO:0000256" key="4">
    <source>
        <dbReference type="ARBA" id="ARBA00022667"/>
    </source>
</evidence>
<dbReference type="InterPro" id="IPR032675">
    <property type="entry name" value="LRR_dom_sf"/>
</dbReference>
<dbReference type="Proteomes" id="UP001567538">
    <property type="component" value="Unassembled WGS sequence"/>
</dbReference>
<comment type="function">
    <text evidence="1">Confers resistance to late blight (Phytophthora infestans) races carrying the avirulence gene Avr1. Resistance proteins guard the plant against pathogens that contain an appropriate avirulence protein via an indirect interaction with this avirulence protein. That triggers a defense system including the hypersensitive response, which restricts the pathogen growth.</text>
</comment>
<feature type="domain" description="NB-ARC" evidence="8">
    <location>
        <begin position="442"/>
        <end position="593"/>
    </location>
</feature>
<protein>
    <submittedName>
        <fullName evidence="10">Late blight resistance protein R1A-10 isoform X2</fullName>
    </submittedName>
</protein>
<comment type="caution">
    <text evidence="10">The sequence shown here is derived from an EMBL/GenBank/DDBJ whole genome shotgun (WGS) entry which is preliminary data.</text>
</comment>
<keyword evidence="5" id="KW-0677">Repeat</keyword>
<dbReference type="InterPro" id="IPR044974">
    <property type="entry name" value="Disease_R_plants"/>
</dbReference>
<dbReference type="PANTHER" id="PTHR23155">
    <property type="entry name" value="DISEASE RESISTANCE PROTEIN RP"/>
    <property type="match status" value="1"/>
</dbReference>
<dbReference type="Gene3D" id="3.40.50.300">
    <property type="entry name" value="P-loop containing nucleotide triphosphate hydrolases"/>
    <property type="match status" value="2"/>
</dbReference>
<dbReference type="Pfam" id="PF23598">
    <property type="entry name" value="LRR_14"/>
    <property type="match status" value="1"/>
</dbReference>
<dbReference type="Gene3D" id="1.10.8.430">
    <property type="entry name" value="Helical domain of apoptotic protease-activating factors"/>
    <property type="match status" value="1"/>
</dbReference>
<dbReference type="InterPro" id="IPR002182">
    <property type="entry name" value="NB-ARC"/>
</dbReference>
<evidence type="ECO:0000313" key="11">
    <source>
        <dbReference type="Proteomes" id="UP001567538"/>
    </source>
</evidence>
<reference evidence="10 11" key="1">
    <citation type="submission" date="2024-06" db="EMBL/GenBank/DDBJ databases">
        <title>A chromosome level genome sequence of Diviner's sage (Salvia divinorum).</title>
        <authorList>
            <person name="Ford S.A."/>
            <person name="Ro D.-K."/>
            <person name="Ness R.W."/>
            <person name="Phillips M.A."/>
        </authorList>
    </citation>
    <scope>NUCLEOTIDE SEQUENCE [LARGE SCALE GENOMIC DNA]</scope>
    <source>
        <strain evidence="10">SAF-2024a</strain>
        <tissue evidence="10">Leaf</tissue>
    </source>
</reference>
<comment type="similarity">
    <text evidence="2">Belongs to the disease resistance NB-LRR family.</text>
</comment>
<dbReference type="Gene3D" id="1.10.10.10">
    <property type="entry name" value="Winged helix-like DNA-binding domain superfamily/Winged helix DNA-binding domain"/>
    <property type="match status" value="1"/>
</dbReference>
<gene>
    <name evidence="10" type="ORF">AAHA92_10683</name>
</gene>
<dbReference type="PRINTS" id="PR00364">
    <property type="entry name" value="DISEASERSIST"/>
</dbReference>
<evidence type="ECO:0000256" key="6">
    <source>
        <dbReference type="ARBA" id="ARBA00022821"/>
    </source>
</evidence>
<dbReference type="InterPro" id="IPR027417">
    <property type="entry name" value="P-loop_NTPase"/>
</dbReference>
<evidence type="ECO:0000256" key="1">
    <source>
        <dbReference type="ARBA" id="ARBA00002074"/>
    </source>
</evidence>
<dbReference type="InterPro" id="IPR055414">
    <property type="entry name" value="LRR_R13L4/SHOC2-like"/>
</dbReference>
<evidence type="ECO:0000259" key="9">
    <source>
        <dbReference type="Pfam" id="PF23598"/>
    </source>
</evidence>
<feature type="region of interest" description="Disordered" evidence="7">
    <location>
        <begin position="115"/>
        <end position="139"/>
    </location>
</feature>
<feature type="domain" description="NB-ARC" evidence="8">
    <location>
        <begin position="157"/>
        <end position="294"/>
    </location>
</feature>
<evidence type="ECO:0000256" key="3">
    <source>
        <dbReference type="ARBA" id="ARBA00022614"/>
    </source>
</evidence>
<dbReference type="Gene3D" id="1.20.5.4130">
    <property type="match status" value="1"/>
</dbReference>
<dbReference type="SUPFAM" id="SSF52540">
    <property type="entry name" value="P-loop containing nucleoside triphosphate hydrolases"/>
    <property type="match status" value="2"/>
</dbReference>
<evidence type="ECO:0000256" key="7">
    <source>
        <dbReference type="SAM" id="MobiDB-lite"/>
    </source>
</evidence>
<dbReference type="InterPro" id="IPR036388">
    <property type="entry name" value="WH-like_DNA-bd_sf"/>
</dbReference>
<keyword evidence="11" id="KW-1185">Reference proteome</keyword>
<evidence type="ECO:0000259" key="8">
    <source>
        <dbReference type="Pfam" id="PF00931"/>
    </source>
</evidence>
<keyword evidence="6" id="KW-0611">Plant defense</keyword>
<dbReference type="SUPFAM" id="SSF52058">
    <property type="entry name" value="L domain-like"/>
    <property type="match status" value="1"/>
</dbReference>
<feature type="compositionally biased region" description="Acidic residues" evidence="7">
    <location>
        <begin position="117"/>
        <end position="126"/>
    </location>
</feature>
<feature type="domain" description="Disease resistance R13L4/SHOC-2-like LRR" evidence="9">
    <location>
        <begin position="811"/>
        <end position="1067"/>
    </location>
</feature>
<name>A0ABD1HY17_SALDI</name>
<keyword evidence="4" id="KW-0381">Hypersensitive response</keyword>
<dbReference type="Pfam" id="PF00931">
    <property type="entry name" value="NB-ARC"/>
    <property type="match status" value="2"/>
</dbReference>
<keyword evidence="3" id="KW-0433">Leucine-rich repeat</keyword>
<proteinExistence type="inferred from homology"/>
<dbReference type="InterPro" id="IPR042197">
    <property type="entry name" value="Apaf_helical"/>
</dbReference>
<accession>A0ABD1HY17</accession>
<evidence type="ECO:0000313" key="10">
    <source>
        <dbReference type="EMBL" id="KAL1560478.1"/>
    </source>
</evidence>
<organism evidence="10 11">
    <name type="scientific">Salvia divinorum</name>
    <name type="common">Maria pastora</name>
    <name type="synonym">Diviner's sage</name>
    <dbReference type="NCBI Taxonomy" id="28513"/>
    <lineage>
        <taxon>Eukaryota</taxon>
        <taxon>Viridiplantae</taxon>
        <taxon>Streptophyta</taxon>
        <taxon>Embryophyta</taxon>
        <taxon>Tracheophyta</taxon>
        <taxon>Spermatophyta</taxon>
        <taxon>Magnoliopsida</taxon>
        <taxon>eudicotyledons</taxon>
        <taxon>Gunneridae</taxon>
        <taxon>Pentapetalae</taxon>
        <taxon>asterids</taxon>
        <taxon>lamiids</taxon>
        <taxon>Lamiales</taxon>
        <taxon>Lamiaceae</taxon>
        <taxon>Nepetoideae</taxon>
        <taxon>Mentheae</taxon>
        <taxon>Salviinae</taxon>
        <taxon>Salvia</taxon>
        <taxon>Salvia subgen. Calosphace</taxon>
    </lineage>
</organism>
<dbReference type="GO" id="GO:0051707">
    <property type="term" value="P:response to other organism"/>
    <property type="evidence" value="ECO:0007669"/>
    <property type="project" value="UniProtKB-ARBA"/>
</dbReference>
<dbReference type="EMBL" id="JBEAFC010000004">
    <property type="protein sequence ID" value="KAL1560478.1"/>
    <property type="molecule type" value="Genomic_DNA"/>
</dbReference>
<dbReference type="AlphaFoldDB" id="A0ABD1HY17"/>
<evidence type="ECO:0000256" key="2">
    <source>
        <dbReference type="ARBA" id="ARBA00008894"/>
    </source>
</evidence>